<organism evidence="1 2">
    <name type="scientific">Xanthomonas theicola</name>
    <dbReference type="NCBI Taxonomy" id="56464"/>
    <lineage>
        <taxon>Bacteria</taxon>
        <taxon>Pseudomonadati</taxon>
        <taxon>Pseudomonadota</taxon>
        <taxon>Gammaproteobacteria</taxon>
        <taxon>Lysobacterales</taxon>
        <taxon>Lysobacteraceae</taxon>
        <taxon>Xanthomonas</taxon>
    </lineage>
</organism>
<sequence length="174" mass="18792">MIAAEDLRRYHVQLARYCLQRAGECTAADLLEQMGVTSMQRQHPPECFTSLSVASVAGILRHLDGQGQVRRCENRSNPRHGRMEPMWSAAGEDVVDAPAAPSGGTAPRPAQVAVAAAQRPAASAPPLLGGLTQAQRLALLQIEFEEMQGRINSEWEAFRGRAARVLGLPAEVQS</sequence>
<name>A0A2S6ZLV8_9XANT</name>
<reference evidence="1 2" key="1">
    <citation type="submission" date="2016-08" db="EMBL/GenBank/DDBJ databases">
        <title>Evolution of the type three secretion system and type three effector repertoires in Xanthomonas.</title>
        <authorList>
            <person name="Merda D."/>
            <person name="Briand M."/>
            <person name="Bosis E."/>
            <person name="Rousseau C."/>
            <person name="Portier P."/>
            <person name="Jacques M.-A."/>
            <person name="Fischer-Le Saux M."/>
        </authorList>
    </citation>
    <scope>NUCLEOTIDE SEQUENCE [LARGE SCALE GENOMIC DNA]</scope>
    <source>
        <strain evidence="1 2">CFBP 4691</strain>
    </source>
</reference>
<protein>
    <submittedName>
        <fullName evidence="1">Uncharacterized protein</fullName>
    </submittedName>
</protein>
<gene>
    <name evidence="1" type="ORF">XthCFBP4691_01165</name>
</gene>
<dbReference type="EMBL" id="MIGX01000002">
    <property type="protein sequence ID" value="PPT93251.1"/>
    <property type="molecule type" value="Genomic_DNA"/>
</dbReference>
<comment type="caution">
    <text evidence="1">The sequence shown here is derived from an EMBL/GenBank/DDBJ whole genome shotgun (WGS) entry which is preliminary data.</text>
</comment>
<dbReference type="RefSeq" id="WP_128418723.1">
    <property type="nucleotide sequence ID" value="NZ_CP049017.1"/>
</dbReference>
<accession>A0A2S6ZLV8</accession>
<evidence type="ECO:0000313" key="1">
    <source>
        <dbReference type="EMBL" id="PPT93251.1"/>
    </source>
</evidence>
<proteinExistence type="predicted"/>
<keyword evidence="2" id="KW-1185">Reference proteome</keyword>
<dbReference type="Proteomes" id="UP000239898">
    <property type="component" value="Unassembled WGS sequence"/>
</dbReference>
<evidence type="ECO:0000313" key="2">
    <source>
        <dbReference type="Proteomes" id="UP000239898"/>
    </source>
</evidence>
<dbReference type="OrthoDB" id="6051894at2"/>
<dbReference type="AlphaFoldDB" id="A0A2S6ZLV8"/>